<proteinExistence type="predicted"/>
<dbReference type="Gene3D" id="3.90.1210.10">
    <property type="entry name" value="Antifreeze-like/N-acetylneuraminic acid synthase C-terminal domain"/>
    <property type="match status" value="1"/>
</dbReference>
<dbReference type="GO" id="GO:0047444">
    <property type="term" value="F:N-acylneuraminate-9-phosphate synthase activity"/>
    <property type="evidence" value="ECO:0007669"/>
    <property type="project" value="TreeGrafter"/>
</dbReference>
<dbReference type="GO" id="GO:0016051">
    <property type="term" value="P:carbohydrate biosynthetic process"/>
    <property type="evidence" value="ECO:0007669"/>
    <property type="project" value="InterPro"/>
</dbReference>
<dbReference type="GeneID" id="105230863"/>
<dbReference type="AlphaFoldDB" id="A0A034W8P9"/>
<dbReference type="RefSeq" id="XP_011210164.2">
    <property type="nucleotide sequence ID" value="XM_011211862.4"/>
</dbReference>
<name>A0A034W8P9_BACDO</name>
<gene>
    <name evidence="2" type="primary">SIAS</name>
</gene>
<dbReference type="InterPro" id="IPR051690">
    <property type="entry name" value="PseI-like"/>
</dbReference>
<reference evidence="2" key="1">
    <citation type="journal article" date="2014" name="BMC Genomics">
        <title>Characterizing the developmental transcriptome of the oriental fruit fly, Bactrocera dorsalis (Diptera: Tephritidae) through comparative genomic analysis with Drosophila melanogaster utilizing modENCODE datasets.</title>
        <authorList>
            <person name="Geib S.M."/>
            <person name="Calla B."/>
            <person name="Hall B."/>
            <person name="Hou S."/>
            <person name="Manoukis N.C."/>
        </authorList>
    </citation>
    <scope>NUCLEOTIDE SEQUENCE</scope>
    <source>
        <strain evidence="2">Punador</strain>
    </source>
</reference>
<dbReference type="CTD" id="54187"/>
<accession>A0A034W8P9</accession>
<dbReference type="InterPro" id="IPR013785">
    <property type="entry name" value="Aldolase_TIM"/>
</dbReference>
<organism evidence="2">
    <name type="scientific">Bactrocera dorsalis</name>
    <name type="common">Oriental fruit fly</name>
    <name type="synonym">Dacus dorsalis</name>
    <dbReference type="NCBI Taxonomy" id="27457"/>
    <lineage>
        <taxon>Eukaryota</taxon>
        <taxon>Metazoa</taxon>
        <taxon>Ecdysozoa</taxon>
        <taxon>Arthropoda</taxon>
        <taxon>Hexapoda</taxon>
        <taxon>Insecta</taxon>
        <taxon>Pterygota</taxon>
        <taxon>Neoptera</taxon>
        <taxon>Endopterygota</taxon>
        <taxon>Diptera</taxon>
        <taxon>Brachycera</taxon>
        <taxon>Muscomorpha</taxon>
        <taxon>Tephritoidea</taxon>
        <taxon>Tephritidae</taxon>
        <taxon>Bactrocera</taxon>
        <taxon>Bactrocera</taxon>
    </lineage>
</organism>
<dbReference type="InterPro" id="IPR057736">
    <property type="entry name" value="SAF_PseI/NeuA/NeuB"/>
</dbReference>
<dbReference type="InterPro" id="IPR013132">
    <property type="entry name" value="PseI/NeuA/B-like_N"/>
</dbReference>
<dbReference type="OrthoDB" id="9928645at2759"/>
<dbReference type="InterPro" id="IPR036732">
    <property type="entry name" value="AFP_Neu5c_C_sf"/>
</dbReference>
<dbReference type="SUPFAM" id="SSF51269">
    <property type="entry name" value="AFP III-like domain"/>
    <property type="match status" value="1"/>
</dbReference>
<dbReference type="InterPro" id="IPR013974">
    <property type="entry name" value="SAF"/>
</dbReference>
<dbReference type="PANTHER" id="PTHR42966:SF1">
    <property type="entry name" value="SIALIC ACID SYNTHASE"/>
    <property type="match status" value="1"/>
</dbReference>
<dbReference type="Pfam" id="PF03102">
    <property type="entry name" value="NeuB"/>
    <property type="match status" value="1"/>
</dbReference>
<evidence type="ECO:0000313" key="2">
    <source>
        <dbReference type="EMBL" id="JAC50515.1"/>
    </source>
</evidence>
<dbReference type="SUPFAM" id="SSF51569">
    <property type="entry name" value="Aldolase"/>
    <property type="match status" value="1"/>
</dbReference>
<evidence type="ECO:0000259" key="1">
    <source>
        <dbReference type="PROSITE" id="PS50844"/>
    </source>
</evidence>
<dbReference type="PROSITE" id="PS50844">
    <property type="entry name" value="AFP_LIKE"/>
    <property type="match status" value="1"/>
</dbReference>
<sequence length="375" mass="42015">MMTALKLGNKNIFSDGDTVYIIAEIGQNHQGNFNTAKEMISEAKRIGCDCVKFQKSCLPAKFSETALKRPYISENSFGKTYGEHKEFLEFSETQYRELKIYANSVGIDFTASAMDEISLDFLNELNVPFIKIGSGDANNVLLLRKAAKMDTPLIVSTGMQTSETIEKIVDIMQQSNKTNYALMHCVSSYPTDPDDCFLEMITRLKERYPNIVIGYSGHEKGIEISKAAVLIGARIIERHFTLDNNQRGSDHKCSLEPHEFGSLVNEIKTLEKLRTLNKEQIMDLLGHQKIIELALKEIKLRTILPSEIQCKSKLGKSIVATKHLEAGNILKICDICIKVSEPNGISAEYFDSVLGKLIAADVNEDSPLTWRHISI</sequence>
<dbReference type="EMBL" id="GAKP01008437">
    <property type="protein sequence ID" value="JAC50515.1"/>
    <property type="molecule type" value="Transcribed_RNA"/>
</dbReference>
<dbReference type="CDD" id="cd11615">
    <property type="entry name" value="SAF_NeuB_like"/>
    <property type="match status" value="1"/>
</dbReference>
<dbReference type="Gene3D" id="3.20.20.70">
    <property type="entry name" value="Aldolase class I"/>
    <property type="match status" value="1"/>
</dbReference>
<dbReference type="PANTHER" id="PTHR42966">
    <property type="entry name" value="N-ACETYLNEURAMINATE SYNTHASE"/>
    <property type="match status" value="1"/>
</dbReference>
<dbReference type="KEGG" id="bdr:105230863"/>
<dbReference type="InterPro" id="IPR006190">
    <property type="entry name" value="SAF_AFP_Neu5Ac"/>
</dbReference>
<dbReference type="Pfam" id="PF08666">
    <property type="entry name" value="SAF"/>
    <property type="match status" value="1"/>
</dbReference>
<feature type="domain" description="AFP-like" evidence="1">
    <location>
        <begin position="317"/>
        <end position="375"/>
    </location>
</feature>
<protein>
    <submittedName>
        <fullName evidence="2">Sialic acid synthase</fullName>
    </submittedName>
</protein>